<reference evidence="3" key="1">
    <citation type="submission" date="2023-07" db="EMBL/GenBank/DDBJ databases">
        <title>Genome sequencing of multiple Borrelia sensu lato isolates.</title>
        <authorList>
            <person name="Mongodin E.F."/>
            <person name="Rudenko N."/>
            <person name="Fraser C.M."/>
            <person name="Schutzer S."/>
            <person name="Luft B."/>
            <person name="Morgan R."/>
            <person name="Chastens S."/>
            <person name="Qiu W."/>
        </authorList>
    </citation>
    <scope>NUCLEOTIDE SEQUENCE [LARGE SCALE GENOMIC DNA]</scope>
    <source>
        <strain evidence="3">SCW30h</strain>
    </source>
</reference>
<gene>
    <name evidence="3" type="ORF">QIA00_04410</name>
</gene>
<dbReference type="InterPro" id="IPR008421">
    <property type="entry name" value="Borrelia_lipoprotein_PFam54/60"/>
</dbReference>
<evidence type="ECO:0000313" key="4">
    <source>
        <dbReference type="Proteomes" id="UP001305925"/>
    </source>
</evidence>
<keyword evidence="3" id="KW-0614">Plasmid</keyword>
<proteinExistence type="predicted"/>
<dbReference type="RefSeq" id="WP_316257705.1">
    <property type="nucleotide sequence ID" value="NZ_CP132451.1"/>
</dbReference>
<evidence type="ECO:0000256" key="2">
    <source>
        <dbReference type="SAM" id="SignalP"/>
    </source>
</evidence>
<dbReference type="Proteomes" id="UP001305925">
    <property type="component" value="Plasmid lp17"/>
</dbReference>
<dbReference type="Pfam" id="PF05714">
    <property type="entry name" value="PFam54_60"/>
    <property type="match status" value="1"/>
</dbReference>
<protein>
    <submittedName>
        <fullName evidence="3">Virulence associated lipoprotein</fullName>
    </submittedName>
</protein>
<evidence type="ECO:0000256" key="1">
    <source>
        <dbReference type="SAM" id="MobiDB-lite"/>
    </source>
</evidence>
<name>A0ABZ0CDY9_9SPIR</name>
<dbReference type="EMBL" id="CP132451">
    <property type="protein sequence ID" value="WNY64504.1"/>
    <property type="molecule type" value="Genomic_DNA"/>
</dbReference>
<evidence type="ECO:0000313" key="3">
    <source>
        <dbReference type="EMBL" id="WNY64504.1"/>
    </source>
</evidence>
<feature type="region of interest" description="Disordered" evidence="1">
    <location>
        <begin position="28"/>
        <end position="70"/>
    </location>
</feature>
<dbReference type="Gene3D" id="1.10.3160.10">
    <property type="entry name" value="Bbcrasp-1"/>
    <property type="match status" value="1"/>
</dbReference>
<feature type="signal peptide" evidence="2">
    <location>
        <begin position="1"/>
        <end position="22"/>
    </location>
</feature>
<sequence>MKHKIIASLFVFLFLACNTDFNAIQKNMKHQSSKKGTKSNKKLKPKTESNLNQKEGPNQKENRHTNPKNTLINDLRNLIGKAHADNEKYEKKLKEEPKEQYGIEAFKTLGWSSSPGEKVAADTERARRYRKNIYSILNTIDDNQLRKFSEIVMLSGQMQGIFNELEALGYALANLTAPLYSKKDNLEKIEISNLKKLKDSFEKLLSITTTVSKMMHQLLLNYKNDKYHIRTDEKKLKSHADTLYNQIAEKRKEAENLVNYIFSIINNI</sequence>
<feature type="compositionally biased region" description="Basic residues" evidence="1">
    <location>
        <begin position="28"/>
        <end position="44"/>
    </location>
</feature>
<accession>A0ABZ0CDY9</accession>
<dbReference type="PROSITE" id="PS51257">
    <property type="entry name" value="PROKAR_LIPOPROTEIN"/>
    <property type="match status" value="1"/>
</dbReference>
<keyword evidence="3" id="KW-0449">Lipoprotein</keyword>
<organism evidence="3 4">
    <name type="scientific">Borreliella americana</name>
    <dbReference type="NCBI Taxonomy" id="478807"/>
    <lineage>
        <taxon>Bacteria</taxon>
        <taxon>Pseudomonadati</taxon>
        <taxon>Spirochaetota</taxon>
        <taxon>Spirochaetia</taxon>
        <taxon>Spirochaetales</taxon>
        <taxon>Borreliaceae</taxon>
        <taxon>Borreliella</taxon>
    </lineage>
</organism>
<keyword evidence="4" id="KW-1185">Reference proteome</keyword>
<geneLocation type="plasmid" evidence="3 4">
    <name>lp17</name>
</geneLocation>
<keyword evidence="2" id="KW-0732">Signal</keyword>
<feature type="chain" id="PRO_5046999288" evidence="2">
    <location>
        <begin position="23"/>
        <end position="268"/>
    </location>
</feature>